<accession>W7IWX3</accession>
<evidence type="ECO:0000313" key="2">
    <source>
        <dbReference type="EMBL" id="EWC61302.1"/>
    </source>
</evidence>
<keyword evidence="3" id="KW-1185">Reference proteome</keyword>
<keyword evidence="1" id="KW-1133">Transmembrane helix</keyword>
<keyword evidence="1" id="KW-0812">Transmembrane</keyword>
<sequence length="157" mass="17336">MVLLVLTTITMGIVAGLFFGFSISVMIGLRGTDDRTFIDVMARINSAILNGWFMFCYVGSVLFGIAAIALHWGERSVLLPLVLAFGAYFISFMLTGRFNVPLNDMLDKTVKRGNITDPAGVRTRYEGPWTRWNHIRSVFNIAAVAFMCWSLLAAGSA</sequence>
<dbReference type="EMBL" id="AYXG01000118">
    <property type="protein sequence ID" value="EWC61302.1"/>
    <property type="molecule type" value="Genomic_DNA"/>
</dbReference>
<protein>
    <submittedName>
        <fullName evidence="2">Integral-membrane protein</fullName>
    </submittedName>
</protein>
<dbReference type="STRING" id="909613.UO65_3358"/>
<reference evidence="2 3" key="1">
    <citation type="journal article" date="2014" name="Genome Announc.">
        <title>Draft Genome Sequence of the Antitrypanosomally Active Sponge-Associated Bacterium Actinokineospora sp. Strain EG49.</title>
        <authorList>
            <person name="Harjes J."/>
            <person name="Ryu T."/>
            <person name="Abdelmohsen U.R."/>
            <person name="Moitinho-Silva L."/>
            <person name="Horn H."/>
            <person name="Ravasi T."/>
            <person name="Hentschel U."/>
        </authorList>
    </citation>
    <scope>NUCLEOTIDE SEQUENCE [LARGE SCALE GENOMIC DNA]</scope>
    <source>
        <strain evidence="2 3">EG49</strain>
    </source>
</reference>
<proteinExistence type="predicted"/>
<evidence type="ECO:0000313" key="3">
    <source>
        <dbReference type="Proteomes" id="UP000019277"/>
    </source>
</evidence>
<comment type="caution">
    <text evidence="2">The sequence shown here is derived from an EMBL/GenBank/DDBJ whole genome shotgun (WGS) entry which is preliminary data.</text>
</comment>
<feature type="transmembrane region" description="Helical" evidence="1">
    <location>
        <begin position="78"/>
        <end position="98"/>
    </location>
</feature>
<feature type="transmembrane region" description="Helical" evidence="1">
    <location>
        <begin position="6"/>
        <end position="29"/>
    </location>
</feature>
<dbReference type="eggNOG" id="COG5500">
    <property type="taxonomic scope" value="Bacteria"/>
</dbReference>
<dbReference type="AlphaFoldDB" id="W7IWX3"/>
<feature type="transmembrane region" description="Helical" evidence="1">
    <location>
        <begin position="49"/>
        <end position="72"/>
    </location>
</feature>
<gene>
    <name evidence="2" type="ORF">UO65_3358</name>
</gene>
<name>W7IWX3_9PSEU</name>
<dbReference type="InterPro" id="IPR013901">
    <property type="entry name" value="Anthrone_oxy"/>
</dbReference>
<dbReference type="Proteomes" id="UP000019277">
    <property type="component" value="Unassembled WGS sequence"/>
</dbReference>
<keyword evidence="1" id="KW-0472">Membrane</keyword>
<dbReference type="Pfam" id="PF08592">
    <property type="entry name" value="Anthrone_oxy"/>
    <property type="match status" value="1"/>
</dbReference>
<feature type="transmembrane region" description="Helical" evidence="1">
    <location>
        <begin position="138"/>
        <end position="156"/>
    </location>
</feature>
<evidence type="ECO:0000256" key="1">
    <source>
        <dbReference type="SAM" id="Phobius"/>
    </source>
</evidence>
<organism evidence="2 3">
    <name type="scientific">Actinokineospora spheciospongiae</name>
    <dbReference type="NCBI Taxonomy" id="909613"/>
    <lineage>
        <taxon>Bacteria</taxon>
        <taxon>Bacillati</taxon>
        <taxon>Actinomycetota</taxon>
        <taxon>Actinomycetes</taxon>
        <taxon>Pseudonocardiales</taxon>
        <taxon>Pseudonocardiaceae</taxon>
        <taxon>Actinokineospora</taxon>
    </lineage>
</organism>